<dbReference type="RefSeq" id="XP_001886904.1">
    <property type="nucleotide sequence ID" value="XM_001886869.1"/>
</dbReference>
<sequence>MDADMDSPGKFSSMTGVGKLLAEGPFELLTLIQLFLDPIDILALRFTCKHVSGTTRSRIVWVNALRNVSIAQGVFLPSFPVEQMSSDDLEHAALSPHQSRARFQKADKTTPFLTRPFAPHFQGGDLAANSILTVHLVPGGRFLFTSNRQGEVHLWDIGNYAGGHMKSLPVATLAGSEARPSCVEHIRPASNSDSLYVFTSEQNRRISCYEIYPTSEDPRFSRISTLWFNAYNIRITSSKDYLVCHRRADSYFTVWKYAADGLSVSGDISDDEPGYLCETFIFDKNVITFHTTDFRLWTIPDLTPLINGHIKLEPQLRLAYLSIAEQGPRVALPSCWLPELAQNQFGIYYDEISMMALYQIKSIDTAQESDLPNILPIHSGSVQHSQPRNPPIYREIDDVGPLHITEDGFLHILTMASSDVAIGIILKPRPNNPTWSFVRSSIWNESRRDFDFDSVVYDFCPMAGRLVICFLGLNGREVQILDFTPPRSFL</sequence>
<evidence type="ECO:0000313" key="2">
    <source>
        <dbReference type="Proteomes" id="UP000001194"/>
    </source>
</evidence>
<organism evidence="2">
    <name type="scientific">Laccaria bicolor (strain S238N-H82 / ATCC MYA-4686)</name>
    <name type="common">Bicoloured deceiver</name>
    <name type="synonym">Laccaria laccata var. bicolor</name>
    <dbReference type="NCBI Taxonomy" id="486041"/>
    <lineage>
        <taxon>Eukaryota</taxon>
        <taxon>Fungi</taxon>
        <taxon>Dikarya</taxon>
        <taxon>Basidiomycota</taxon>
        <taxon>Agaricomycotina</taxon>
        <taxon>Agaricomycetes</taxon>
        <taxon>Agaricomycetidae</taxon>
        <taxon>Agaricales</taxon>
        <taxon>Agaricineae</taxon>
        <taxon>Hydnangiaceae</taxon>
        <taxon>Laccaria</taxon>
    </lineage>
</organism>
<dbReference type="EMBL" id="DS547130">
    <property type="protein sequence ID" value="EDR02541.1"/>
    <property type="molecule type" value="Genomic_DNA"/>
</dbReference>
<keyword evidence="2" id="KW-1185">Reference proteome</keyword>
<dbReference type="KEGG" id="lbc:LACBIDRAFT_295431"/>
<dbReference type="SUPFAM" id="SSF81383">
    <property type="entry name" value="F-box domain"/>
    <property type="match status" value="1"/>
</dbReference>
<dbReference type="SUPFAM" id="SSF82171">
    <property type="entry name" value="DPP6 N-terminal domain-like"/>
    <property type="match status" value="1"/>
</dbReference>
<accession>B0DSG3</accession>
<dbReference type="AlphaFoldDB" id="B0DSG3"/>
<gene>
    <name evidence="1" type="ORF">LACBIDRAFT_295431</name>
</gene>
<dbReference type="Proteomes" id="UP000001194">
    <property type="component" value="Unassembled WGS sequence"/>
</dbReference>
<proteinExistence type="predicted"/>
<dbReference type="InterPro" id="IPR036047">
    <property type="entry name" value="F-box-like_dom_sf"/>
</dbReference>
<name>B0DSG3_LACBS</name>
<dbReference type="HOGENOM" id="CLU_033171_0_0_1"/>
<dbReference type="Gene3D" id="2.130.10.10">
    <property type="entry name" value="YVTN repeat-like/Quinoprotein amine dehydrogenase"/>
    <property type="match status" value="1"/>
</dbReference>
<dbReference type="OrthoDB" id="2688364at2759"/>
<protein>
    <submittedName>
        <fullName evidence="1">Predicted protein</fullName>
    </submittedName>
</protein>
<dbReference type="InParanoid" id="B0DSG3"/>
<dbReference type="GeneID" id="6082492"/>
<dbReference type="InterPro" id="IPR015943">
    <property type="entry name" value="WD40/YVTN_repeat-like_dom_sf"/>
</dbReference>
<reference evidence="1 2" key="1">
    <citation type="journal article" date="2008" name="Nature">
        <title>The genome of Laccaria bicolor provides insights into mycorrhizal symbiosis.</title>
        <authorList>
            <person name="Martin F."/>
            <person name="Aerts A."/>
            <person name="Ahren D."/>
            <person name="Brun A."/>
            <person name="Danchin E.G.J."/>
            <person name="Duchaussoy F."/>
            <person name="Gibon J."/>
            <person name="Kohler A."/>
            <person name="Lindquist E."/>
            <person name="Pereda V."/>
            <person name="Salamov A."/>
            <person name="Shapiro H.J."/>
            <person name="Wuyts J."/>
            <person name="Blaudez D."/>
            <person name="Buee M."/>
            <person name="Brokstein P."/>
            <person name="Canbaeck B."/>
            <person name="Cohen D."/>
            <person name="Courty P.E."/>
            <person name="Coutinho P.M."/>
            <person name="Delaruelle C."/>
            <person name="Detter J.C."/>
            <person name="Deveau A."/>
            <person name="DiFazio S."/>
            <person name="Duplessis S."/>
            <person name="Fraissinet-Tachet L."/>
            <person name="Lucic E."/>
            <person name="Frey-Klett P."/>
            <person name="Fourrey C."/>
            <person name="Feussner I."/>
            <person name="Gay G."/>
            <person name="Grimwood J."/>
            <person name="Hoegger P.J."/>
            <person name="Jain P."/>
            <person name="Kilaru S."/>
            <person name="Labbe J."/>
            <person name="Lin Y.C."/>
            <person name="Legue V."/>
            <person name="Le Tacon F."/>
            <person name="Marmeisse R."/>
            <person name="Melayah D."/>
            <person name="Montanini B."/>
            <person name="Muratet M."/>
            <person name="Nehls U."/>
            <person name="Niculita-Hirzel H."/>
            <person name="Oudot-Le Secq M.P."/>
            <person name="Peter M."/>
            <person name="Quesneville H."/>
            <person name="Rajashekar B."/>
            <person name="Reich M."/>
            <person name="Rouhier N."/>
            <person name="Schmutz J."/>
            <person name="Yin T."/>
            <person name="Chalot M."/>
            <person name="Henrissat B."/>
            <person name="Kuees U."/>
            <person name="Lucas S."/>
            <person name="Van de Peer Y."/>
            <person name="Podila G.K."/>
            <person name="Polle A."/>
            <person name="Pukkila P.J."/>
            <person name="Richardson P.M."/>
            <person name="Rouze P."/>
            <person name="Sanders I.R."/>
            <person name="Stajich J.E."/>
            <person name="Tunlid A."/>
            <person name="Tuskan G."/>
            <person name="Grigoriev I.V."/>
        </authorList>
    </citation>
    <scope>NUCLEOTIDE SEQUENCE [LARGE SCALE GENOMIC DNA]</scope>
    <source>
        <strain evidence="2">S238N-H82 / ATCC MYA-4686</strain>
    </source>
</reference>
<evidence type="ECO:0000313" key="1">
    <source>
        <dbReference type="EMBL" id="EDR02541.1"/>
    </source>
</evidence>